<protein>
    <submittedName>
        <fullName evidence="1">Uncharacterized protein</fullName>
    </submittedName>
</protein>
<evidence type="ECO:0000313" key="4">
    <source>
        <dbReference type="Proteomes" id="UP000255213"/>
    </source>
</evidence>
<gene>
    <name evidence="1" type="ORF">BU200_01045</name>
    <name evidence="2" type="ORF">NCTC12957_00123</name>
</gene>
<dbReference type="EMBL" id="UHEN01000001">
    <property type="protein sequence ID" value="SUN05158.1"/>
    <property type="molecule type" value="Genomic_DNA"/>
</dbReference>
<dbReference type="RefSeq" id="WP_075098384.1">
    <property type="nucleotide sequence ID" value="NZ_MSJL01000003.1"/>
</dbReference>
<proteinExistence type="predicted"/>
<dbReference type="AlphaFoldDB" id="A0A1Q8EFR0"/>
<accession>A0A1Q8EFR0</accession>
<evidence type="ECO:0000313" key="2">
    <source>
        <dbReference type="EMBL" id="SUN05158.1"/>
    </source>
</evidence>
<dbReference type="Proteomes" id="UP000255213">
    <property type="component" value="Unassembled WGS sequence"/>
</dbReference>
<organism evidence="1 3">
    <name type="scientific">Streptococcus acidominimus</name>
    <dbReference type="NCBI Taxonomy" id="1326"/>
    <lineage>
        <taxon>Bacteria</taxon>
        <taxon>Bacillati</taxon>
        <taxon>Bacillota</taxon>
        <taxon>Bacilli</taxon>
        <taxon>Lactobacillales</taxon>
        <taxon>Streptococcaceae</taxon>
        <taxon>Streptococcus</taxon>
    </lineage>
</organism>
<sequence length="73" mass="8840">MKYSLYFQINNNEPELQGIFSELEKAYKHISKLIEEKSSITYTETWRFWKKDGVTYIDYGAHNVFYMIKEVEC</sequence>
<keyword evidence="3" id="KW-1185">Reference proteome</keyword>
<reference evidence="2 4" key="3">
    <citation type="submission" date="2018-06" db="EMBL/GenBank/DDBJ databases">
        <authorList>
            <consortium name="Pathogen Informatics"/>
            <person name="Doyle S."/>
        </authorList>
    </citation>
    <scope>NUCLEOTIDE SEQUENCE [LARGE SCALE GENOMIC DNA]</scope>
    <source>
        <strain evidence="2 4">NCTC12957</strain>
    </source>
</reference>
<reference evidence="3" key="1">
    <citation type="submission" date="2016-12" db="EMBL/GenBank/DDBJ databases">
        <authorList>
            <person name="Gulvik C.A."/>
        </authorList>
    </citation>
    <scope>NUCLEOTIDE SEQUENCE [LARGE SCALE GENOMIC DNA]</scope>
    <source>
        <strain evidence="3">ATCC 51725</strain>
    </source>
</reference>
<dbReference type="EMBL" id="MSJL01000003">
    <property type="protein sequence ID" value="OLF50640.1"/>
    <property type="molecule type" value="Genomic_DNA"/>
</dbReference>
<evidence type="ECO:0000313" key="3">
    <source>
        <dbReference type="Proteomes" id="UP000186437"/>
    </source>
</evidence>
<dbReference type="OrthoDB" id="9805098at2"/>
<evidence type="ECO:0000313" key="1">
    <source>
        <dbReference type="EMBL" id="OLF50640.1"/>
    </source>
</evidence>
<dbReference type="Proteomes" id="UP000186437">
    <property type="component" value="Unassembled WGS sequence"/>
</dbReference>
<reference evidence="1" key="2">
    <citation type="submission" date="2016-12" db="EMBL/GenBank/DDBJ databases">
        <authorList>
            <person name="Song W.-J."/>
            <person name="Kurnit D.M."/>
        </authorList>
    </citation>
    <scope>NUCLEOTIDE SEQUENCE [LARGE SCALE GENOMIC DNA]</scope>
    <source>
        <strain evidence="1">ATCC 51725</strain>
    </source>
</reference>
<name>A0A1Q8EFR0_STRAI</name>